<feature type="transmembrane region" description="Helical" evidence="1">
    <location>
        <begin position="141"/>
        <end position="159"/>
    </location>
</feature>
<organism evidence="2 3">
    <name type="scientific">Aminobacter aminovorans</name>
    <name type="common">Chelatobacter heintzii</name>
    <dbReference type="NCBI Taxonomy" id="83263"/>
    <lineage>
        <taxon>Bacteria</taxon>
        <taxon>Pseudomonadati</taxon>
        <taxon>Pseudomonadota</taxon>
        <taxon>Alphaproteobacteria</taxon>
        <taxon>Hyphomicrobiales</taxon>
        <taxon>Phyllobacteriaceae</taxon>
        <taxon>Aminobacter</taxon>
    </lineage>
</organism>
<sequence>MIAAAFTVLIFLAALGSGIAAGLFFIFSNTIMASFAKLPVPQGIAAMQQINVTIINPLFMLVFMGMVVLSLVLGAKAILGWSEAGAAWLLVGSIAYLLGCFLATMVFNVPLNDAISAVDPASAEGAAMWTRYLKEWLPWNHVRTVACLVALASFVMAFARTA</sequence>
<dbReference type="Proteomes" id="UP000254701">
    <property type="component" value="Unassembled WGS sequence"/>
</dbReference>
<evidence type="ECO:0000313" key="2">
    <source>
        <dbReference type="EMBL" id="SUU88054.1"/>
    </source>
</evidence>
<keyword evidence="1" id="KW-0472">Membrane</keyword>
<keyword evidence="1" id="KW-1133">Transmembrane helix</keyword>
<gene>
    <name evidence="2" type="ORF">NCTC10684_01260</name>
</gene>
<feature type="transmembrane region" description="Helical" evidence="1">
    <location>
        <begin position="86"/>
        <end position="107"/>
    </location>
</feature>
<dbReference type="RefSeq" id="WP_115730460.1">
    <property type="nucleotide sequence ID" value="NZ_BAAAVY010000010.1"/>
</dbReference>
<reference evidence="2 3" key="1">
    <citation type="submission" date="2018-06" db="EMBL/GenBank/DDBJ databases">
        <authorList>
            <consortium name="Pathogen Informatics"/>
            <person name="Doyle S."/>
        </authorList>
    </citation>
    <scope>NUCLEOTIDE SEQUENCE [LARGE SCALE GENOMIC DNA]</scope>
    <source>
        <strain evidence="2 3">NCTC10684</strain>
    </source>
</reference>
<dbReference type="EMBL" id="UFSM01000001">
    <property type="protein sequence ID" value="SUU88054.1"/>
    <property type="molecule type" value="Genomic_DNA"/>
</dbReference>
<evidence type="ECO:0000313" key="3">
    <source>
        <dbReference type="Proteomes" id="UP000254701"/>
    </source>
</evidence>
<accession>A0A380WIQ6</accession>
<dbReference type="InterPro" id="IPR013901">
    <property type="entry name" value="Anthrone_oxy"/>
</dbReference>
<dbReference type="OrthoDB" id="428263at2"/>
<evidence type="ECO:0000256" key="1">
    <source>
        <dbReference type="SAM" id="Phobius"/>
    </source>
</evidence>
<keyword evidence="1" id="KW-0812">Transmembrane</keyword>
<dbReference type="AlphaFoldDB" id="A0A380WIQ6"/>
<feature type="transmembrane region" description="Helical" evidence="1">
    <location>
        <begin position="57"/>
        <end position="79"/>
    </location>
</feature>
<name>A0A380WIQ6_AMIAI</name>
<dbReference type="Pfam" id="PF08592">
    <property type="entry name" value="Anthrone_oxy"/>
    <property type="match status" value="1"/>
</dbReference>
<proteinExistence type="predicted"/>
<protein>
    <submittedName>
        <fullName evidence="2">Predicted integral membrane protein</fullName>
    </submittedName>
</protein>